<protein>
    <recommendedName>
        <fullName evidence="3">Class I lanthipeptide</fullName>
    </recommendedName>
</protein>
<sequence>MKKKSLKKLKLDKQTISSLETKSIKGGDRRSFVVGTIIICGSLPSRPEICDRFTYTCESCNDC</sequence>
<dbReference type="EMBL" id="JAYKLX010000011">
    <property type="protein sequence ID" value="MEB3347963.1"/>
    <property type="molecule type" value="Genomic_DNA"/>
</dbReference>
<evidence type="ECO:0000313" key="1">
    <source>
        <dbReference type="EMBL" id="MEB3347963.1"/>
    </source>
</evidence>
<proteinExistence type="predicted"/>
<name>A0ABU6A1E6_9FLAO</name>
<evidence type="ECO:0000313" key="2">
    <source>
        <dbReference type="Proteomes" id="UP001327027"/>
    </source>
</evidence>
<reference evidence="1 2" key="1">
    <citation type="journal article" date="2013" name="Int. J. Syst. Evol. Microbiol.">
        <title>Aquimarina gracilis sp. nov., isolated from the gut microflora of a mussel, Mytilus coruscus, and emended description of Aquimarina spongiae.</title>
        <authorList>
            <person name="Park S.C."/>
            <person name="Choe H.N."/>
            <person name="Baik K.S."/>
            <person name="Seong C.N."/>
        </authorList>
    </citation>
    <scope>NUCLEOTIDE SEQUENCE [LARGE SCALE GENOMIC DNA]</scope>
    <source>
        <strain evidence="1 2">PSC32</strain>
    </source>
</reference>
<dbReference type="RefSeq" id="WP_324181987.1">
    <property type="nucleotide sequence ID" value="NZ_BAABAW010000006.1"/>
</dbReference>
<evidence type="ECO:0008006" key="3">
    <source>
        <dbReference type="Google" id="ProtNLM"/>
    </source>
</evidence>
<accession>A0ABU6A1E6</accession>
<organism evidence="1 2">
    <name type="scientific">Aquimarina gracilis</name>
    <dbReference type="NCBI Taxonomy" id="874422"/>
    <lineage>
        <taxon>Bacteria</taxon>
        <taxon>Pseudomonadati</taxon>
        <taxon>Bacteroidota</taxon>
        <taxon>Flavobacteriia</taxon>
        <taxon>Flavobacteriales</taxon>
        <taxon>Flavobacteriaceae</taxon>
        <taxon>Aquimarina</taxon>
    </lineage>
</organism>
<keyword evidence="2" id="KW-1185">Reference proteome</keyword>
<dbReference type="Proteomes" id="UP001327027">
    <property type="component" value="Unassembled WGS sequence"/>
</dbReference>
<gene>
    <name evidence="1" type="ORF">U6A24_20985</name>
</gene>
<comment type="caution">
    <text evidence="1">The sequence shown here is derived from an EMBL/GenBank/DDBJ whole genome shotgun (WGS) entry which is preliminary data.</text>
</comment>